<dbReference type="SUPFAM" id="SSF54534">
    <property type="entry name" value="FKBP-like"/>
    <property type="match status" value="1"/>
</dbReference>
<keyword evidence="5 6" id="KW-0413">Isomerase</keyword>
<dbReference type="InterPro" id="IPR046357">
    <property type="entry name" value="PPIase_dom_sf"/>
</dbReference>
<dbReference type="Proteomes" id="UP000190774">
    <property type="component" value="Unassembled WGS sequence"/>
</dbReference>
<sequence length="247" mass="26370">MKFTLRLACAAFAVASTLSAQTESPKPAGEAAAPAASAPMDKVSYFIGSQIGGNIANNFKQQGVDIDLDSFLGAVRDQFEGKPSKYKPEELEAAMQEFEKVMQGKQAEMQAKAADKAKETKAAGAKFLAENGKKDGVKTTASGLQYEVIKQGEGPKPVATDKVNVHYHGTLLNGKVFDSSVERGEPITFGVQEVIKGWTEALQLMNVGSKYKLYIPSELAYGDNGAGADIGPGETLVFEVELLKIEK</sequence>
<dbReference type="GO" id="GO:0003755">
    <property type="term" value="F:peptidyl-prolyl cis-trans isomerase activity"/>
    <property type="evidence" value="ECO:0007669"/>
    <property type="project" value="UniProtKB-UniRule"/>
</dbReference>
<dbReference type="EC" id="5.2.1.8" evidence="7"/>
<name>A0A1T4XAH3_9BACT</name>
<dbReference type="RefSeq" id="WP_078812446.1">
    <property type="nucleotide sequence ID" value="NZ_FUYE01000003.1"/>
</dbReference>
<evidence type="ECO:0000256" key="3">
    <source>
        <dbReference type="ARBA" id="ARBA00022729"/>
    </source>
</evidence>
<protein>
    <recommendedName>
        <fullName evidence="7">Peptidyl-prolyl cis-trans isomerase</fullName>
        <ecNumber evidence="7">5.2.1.8</ecNumber>
    </recommendedName>
</protein>
<organism evidence="10 11">
    <name type="scientific">Prosthecobacter debontii</name>
    <dbReference type="NCBI Taxonomy" id="48467"/>
    <lineage>
        <taxon>Bacteria</taxon>
        <taxon>Pseudomonadati</taxon>
        <taxon>Verrucomicrobiota</taxon>
        <taxon>Verrucomicrobiia</taxon>
        <taxon>Verrucomicrobiales</taxon>
        <taxon>Verrucomicrobiaceae</taxon>
        <taxon>Prosthecobacter</taxon>
    </lineage>
</organism>
<feature type="chain" id="PRO_5013001674" description="Peptidyl-prolyl cis-trans isomerase" evidence="8">
    <location>
        <begin position="21"/>
        <end position="247"/>
    </location>
</feature>
<feature type="signal peptide" evidence="8">
    <location>
        <begin position="1"/>
        <end position="20"/>
    </location>
</feature>
<feature type="domain" description="PPIase FKBP-type" evidence="9">
    <location>
        <begin position="160"/>
        <end position="246"/>
    </location>
</feature>
<dbReference type="PANTHER" id="PTHR43811">
    <property type="entry name" value="FKBP-TYPE PEPTIDYL-PROLYL CIS-TRANS ISOMERASE FKPA"/>
    <property type="match status" value="1"/>
</dbReference>
<evidence type="ECO:0000256" key="8">
    <source>
        <dbReference type="SAM" id="SignalP"/>
    </source>
</evidence>
<dbReference type="AlphaFoldDB" id="A0A1T4XAH3"/>
<keyword evidence="3 8" id="KW-0732">Signal</keyword>
<dbReference type="InterPro" id="IPR000774">
    <property type="entry name" value="PPIase_FKBP_N"/>
</dbReference>
<keyword evidence="4 6" id="KW-0697">Rotamase</keyword>
<dbReference type="EMBL" id="FUYE01000003">
    <property type="protein sequence ID" value="SKA86115.1"/>
    <property type="molecule type" value="Genomic_DNA"/>
</dbReference>
<dbReference type="Pfam" id="PF01346">
    <property type="entry name" value="FKBP_N"/>
    <property type="match status" value="1"/>
</dbReference>
<proteinExistence type="inferred from homology"/>
<dbReference type="OrthoDB" id="9814548at2"/>
<comment type="similarity">
    <text evidence="2 7">Belongs to the FKBP-type PPIase family.</text>
</comment>
<evidence type="ECO:0000313" key="11">
    <source>
        <dbReference type="Proteomes" id="UP000190774"/>
    </source>
</evidence>
<evidence type="ECO:0000256" key="5">
    <source>
        <dbReference type="ARBA" id="ARBA00023235"/>
    </source>
</evidence>
<gene>
    <name evidence="10" type="ORF">SAMN02745166_01249</name>
</gene>
<evidence type="ECO:0000259" key="9">
    <source>
        <dbReference type="PROSITE" id="PS50059"/>
    </source>
</evidence>
<dbReference type="InterPro" id="IPR036944">
    <property type="entry name" value="PPIase_FKBP_N_sf"/>
</dbReference>
<dbReference type="Gene3D" id="1.10.287.460">
    <property type="entry name" value="Peptidyl-prolyl cis-trans isomerase, FKBP-type, N-terminal domain"/>
    <property type="match status" value="1"/>
</dbReference>
<evidence type="ECO:0000256" key="6">
    <source>
        <dbReference type="PROSITE-ProRule" id="PRU00277"/>
    </source>
</evidence>
<dbReference type="STRING" id="48467.SAMN02745166_01249"/>
<reference evidence="11" key="1">
    <citation type="submission" date="2017-02" db="EMBL/GenBank/DDBJ databases">
        <authorList>
            <person name="Varghese N."/>
            <person name="Submissions S."/>
        </authorList>
    </citation>
    <scope>NUCLEOTIDE SEQUENCE [LARGE SCALE GENOMIC DNA]</scope>
    <source>
        <strain evidence="11">ATCC 700200</strain>
    </source>
</reference>
<dbReference type="FunFam" id="3.10.50.40:FF:000045">
    <property type="entry name" value="Peptidyl-prolyl cis-trans isomerase"/>
    <property type="match status" value="1"/>
</dbReference>
<dbReference type="Gene3D" id="3.10.50.40">
    <property type="match status" value="1"/>
</dbReference>
<evidence type="ECO:0000313" key="10">
    <source>
        <dbReference type="EMBL" id="SKA86115.1"/>
    </source>
</evidence>
<dbReference type="Pfam" id="PF00254">
    <property type="entry name" value="FKBP_C"/>
    <property type="match status" value="1"/>
</dbReference>
<comment type="catalytic activity">
    <reaction evidence="1 6 7">
        <text>[protein]-peptidylproline (omega=180) = [protein]-peptidylproline (omega=0)</text>
        <dbReference type="Rhea" id="RHEA:16237"/>
        <dbReference type="Rhea" id="RHEA-COMP:10747"/>
        <dbReference type="Rhea" id="RHEA-COMP:10748"/>
        <dbReference type="ChEBI" id="CHEBI:83833"/>
        <dbReference type="ChEBI" id="CHEBI:83834"/>
        <dbReference type="EC" id="5.2.1.8"/>
    </reaction>
</comment>
<accession>A0A1T4XAH3</accession>
<evidence type="ECO:0000256" key="7">
    <source>
        <dbReference type="RuleBase" id="RU003915"/>
    </source>
</evidence>
<dbReference type="InterPro" id="IPR001179">
    <property type="entry name" value="PPIase_FKBP_dom"/>
</dbReference>
<keyword evidence="11" id="KW-1185">Reference proteome</keyword>
<evidence type="ECO:0000256" key="2">
    <source>
        <dbReference type="ARBA" id="ARBA00006577"/>
    </source>
</evidence>
<dbReference type="PROSITE" id="PS50059">
    <property type="entry name" value="FKBP_PPIASE"/>
    <property type="match status" value="1"/>
</dbReference>
<dbReference type="PANTHER" id="PTHR43811:SF23">
    <property type="entry name" value="FKBP-TYPE 22 KDA PEPTIDYL-PROLYL CIS-TRANS ISOMERASE"/>
    <property type="match status" value="1"/>
</dbReference>
<evidence type="ECO:0000256" key="1">
    <source>
        <dbReference type="ARBA" id="ARBA00000971"/>
    </source>
</evidence>
<evidence type="ECO:0000256" key="4">
    <source>
        <dbReference type="ARBA" id="ARBA00023110"/>
    </source>
</evidence>
<dbReference type="GO" id="GO:0006457">
    <property type="term" value="P:protein folding"/>
    <property type="evidence" value="ECO:0007669"/>
    <property type="project" value="InterPro"/>
</dbReference>